<proteinExistence type="predicted"/>
<dbReference type="SUPFAM" id="SSF55729">
    <property type="entry name" value="Acyl-CoA N-acyltransferases (Nat)"/>
    <property type="match status" value="1"/>
</dbReference>
<dbReference type="AlphaFoldDB" id="A0A8J6UJ96"/>
<dbReference type="InterPro" id="IPR040448">
    <property type="entry name" value="PanZ_GNAT"/>
</dbReference>
<evidence type="ECO:0000313" key="2">
    <source>
        <dbReference type="EMBL" id="MBD1390198.1"/>
    </source>
</evidence>
<sequence length="132" mass="14943">MRLSVQPLQQITPALCQDLAKLPLPEGVDDIESWLQEQQSDVWLATFNAKYIGLLLLSSRQQQLHIDWLVVREATRRRGVGRYLLEQAIAAYPDKETVVAGKDGAIPQLQQYGFLTALGFSDQGHGRWLKAW</sequence>
<dbReference type="GO" id="GO:0016747">
    <property type="term" value="F:acyltransferase activity, transferring groups other than amino-acyl groups"/>
    <property type="evidence" value="ECO:0007669"/>
    <property type="project" value="InterPro"/>
</dbReference>
<organism evidence="2 3">
    <name type="scientific">Neiella litorisoli</name>
    <dbReference type="NCBI Taxonomy" id="2771431"/>
    <lineage>
        <taxon>Bacteria</taxon>
        <taxon>Pseudomonadati</taxon>
        <taxon>Pseudomonadota</taxon>
        <taxon>Gammaproteobacteria</taxon>
        <taxon>Alteromonadales</taxon>
        <taxon>Echinimonadaceae</taxon>
        <taxon>Neiella</taxon>
    </lineage>
</organism>
<evidence type="ECO:0000259" key="1">
    <source>
        <dbReference type="PROSITE" id="PS51186"/>
    </source>
</evidence>
<name>A0A8J6UJ96_9GAMM</name>
<keyword evidence="3" id="KW-1185">Reference proteome</keyword>
<dbReference type="EMBL" id="JACXAF010000015">
    <property type="protein sequence ID" value="MBD1390198.1"/>
    <property type="molecule type" value="Genomic_DNA"/>
</dbReference>
<feature type="domain" description="N-acetyltransferase" evidence="1">
    <location>
        <begin position="3"/>
        <end position="132"/>
    </location>
</feature>
<dbReference type="InterPro" id="IPR032900">
    <property type="entry name" value="PanZ"/>
</dbReference>
<accession>A0A8J6UJ96</accession>
<protein>
    <submittedName>
        <fullName evidence="2">Aspartate 1-decarboxylase autocleavage activator PanM</fullName>
    </submittedName>
</protein>
<dbReference type="GO" id="GO:0031638">
    <property type="term" value="P:zymogen activation"/>
    <property type="evidence" value="ECO:0007669"/>
    <property type="project" value="InterPro"/>
</dbReference>
<dbReference type="PROSITE" id="PS51186">
    <property type="entry name" value="GNAT"/>
    <property type="match status" value="1"/>
</dbReference>
<dbReference type="InterPro" id="IPR000182">
    <property type="entry name" value="GNAT_dom"/>
</dbReference>
<dbReference type="RefSeq" id="WP_191145267.1">
    <property type="nucleotide sequence ID" value="NZ_JACXAF010000015.1"/>
</dbReference>
<dbReference type="CDD" id="cd04301">
    <property type="entry name" value="NAT_SF"/>
    <property type="match status" value="1"/>
</dbReference>
<comment type="caution">
    <text evidence="2">The sequence shown here is derived from an EMBL/GenBank/DDBJ whole genome shotgun (WGS) entry which is preliminary data.</text>
</comment>
<gene>
    <name evidence="2" type="primary">panM</name>
    <name evidence="2" type="ORF">IC617_12220</name>
</gene>
<dbReference type="Pfam" id="PF12568">
    <property type="entry name" value="PanZ"/>
    <property type="match status" value="1"/>
</dbReference>
<dbReference type="Gene3D" id="3.40.630.30">
    <property type="match status" value="1"/>
</dbReference>
<reference evidence="2" key="1">
    <citation type="submission" date="2020-09" db="EMBL/GenBank/DDBJ databases">
        <title>A novel bacterium of genus Neiella, isolated from South China Sea.</title>
        <authorList>
            <person name="Huang H."/>
            <person name="Mo K."/>
            <person name="Hu Y."/>
        </authorList>
    </citation>
    <scope>NUCLEOTIDE SEQUENCE</scope>
    <source>
        <strain evidence="2">HB171785</strain>
    </source>
</reference>
<dbReference type="InterPro" id="IPR016181">
    <property type="entry name" value="Acyl_CoA_acyltransferase"/>
</dbReference>
<evidence type="ECO:0000313" key="3">
    <source>
        <dbReference type="Proteomes" id="UP000638014"/>
    </source>
</evidence>
<dbReference type="NCBIfam" id="NF033213">
    <property type="entry name" value="matur_PanM"/>
    <property type="match status" value="1"/>
</dbReference>
<dbReference type="GO" id="GO:0015940">
    <property type="term" value="P:pantothenate biosynthetic process"/>
    <property type="evidence" value="ECO:0007669"/>
    <property type="project" value="InterPro"/>
</dbReference>
<dbReference type="Proteomes" id="UP000638014">
    <property type="component" value="Unassembled WGS sequence"/>
</dbReference>